<dbReference type="EMBL" id="JACXVP010000005">
    <property type="protein sequence ID" value="KAG5605603.1"/>
    <property type="molecule type" value="Genomic_DNA"/>
</dbReference>
<dbReference type="Proteomes" id="UP000824120">
    <property type="component" value="Chromosome 5"/>
</dbReference>
<gene>
    <name evidence="1" type="ORF">H5410_027095</name>
</gene>
<comment type="caution">
    <text evidence="1">The sequence shown here is derived from an EMBL/GenBank/DDBJ whole genome shotgun (WGS) entry which is preliminary data.</text>
</comment>
<evidence type="ECO:0000313" key="2">
    <source>
        <dbReference type="Proteomes" id="UP000824120"/>
    </source>
</evidence>
<accession>A0A9J5YY25</accession>
<dbReference type="AlphaFoldDB" id="A0A9J5YY25"/>
<keyword evidence="2" id="KW-1185">Reference proteome</keyword>
<organism evidence="1 2">
    <name type="scientific">Solanum commersonii</name>
    <name type="common">Commerson's wild potato</name>
    <name type="synonym">Commerson's nightshade</name>
    <dbReference type="NCBI Taxonomy" id="4109"/>
    <lineage>
        <taxon>Eukaryota</taxon>
        <taxon>Viridiplantae</taxon>
        <taxon>Streptophyta</taxon>
        <taxon>Embryophyta</taxon>
        <taxon>Tracheophyta</taxon>
        <taxon>Spermatophyta</taxon>
        <taxon>Magnoliopsida</taxon>
        <taxon>eudicotyledons</taxon>
        <taxon>Gunneridae</taxon>
        <taxon>Pentapetalae</taxon>
        <taxon>asterids</taxon>
        <taxon>lamiids</taxon>
        <taxon>Solanales</taxon>
        <taxon>Solanaceae</taxon>
        <taxon>Solanoideae</taxon>
        <taxon>Solaneae</taxon>
        <taxon>Solanum</taxon>
    </lineage>
</organism>
<sequence>MPPQQSAVTLGAHPHKRCTKVHNYAARSNGHDLTVVVNSIQLVLLKPLNGSGEAEKKVLFVFFSKNEVGSLSQRKKLYFCKRDHGMEMDKEQ</sequence>
<evidence type="ECO:0000313" key="1">
    <source>
        <dbReference type="EMBL" id="KAG5605603.1"/>
    </source>
</evidence>
<protein>
    <submittedName>
        <fullName evidence="1">Uncharacterized protein</fullName>
    </submittedName>
</protein>
<name>A0A9J5YY25_SOLCO</name>
<reference evidence="1 2" key="1">
    <citation type="submission" date="2020-09" db="EMBL/GenBank/DDBJ databases">
        <title>De no assembly of potato wild relative species, Solanum commersonii.</title>
        <authorList>
            <person name="Cho K."/>
        </authorList>
    </citation>
    <scope>NUCLEOTIDE SEQUENCE [LARGE SCALE GENOMIC DNA]</scope>
    <source>
        <strain evidence="1">LZ3.2</strain>
        <tissue evidence="1">Leaf</tissue>
    </source>
</reference>
<proteinExistence type="predicted"/>